<gene>
    <name evidence="4" type="ORF">MSAN_02120900</name>
</gene>
<evidence type="ECO:0000256" key="2">
    <source>
        <dbReference type="SAM" id="MobiDB-lite"/>
    </source>
</evidence>
<dbReference type="Proteomes" id="UP000623467">
    <property type="component" value="Unassembled WGS sequence"/>
</dbReference>
<keyword evidence="1" id="KW-0862">Zinc</keyword>
<protein>
    <submittedName>
        <fullName evidence="4">SWIM-type domain-containing protein</fullName>
    </submittedName>
</protein>
<evidence type="ECO:0000313" key="4">
    <source>
        <dbReference type="EMBL" id="KAF7340495.1"/>
    </source>
</evidence>
<evidence type="ECO:0000259" key="3">
    <source>
        <dbReference type="PROSITE" id="PS50966"/>
    </source>
</evidence>
<dbReference type="AlphaFoldDB" id="A0A8H7CK42"/>
<evidence type="ECO:0000313" key="5">
    <source>
        <dbReference type="Proteomes" id="UP000623467"/>
    </source>
</evidence>
<keyword evidence="1" id="KW-0863">Zinc-finger</keyword>
<dbReference type="PROSITE" id="PS50966">
    <property type="entry name" value="ZF_SWIM"/>
    <property type="match status" value="1"/>
</dbReference>
<feature type="compositionally biased region" description="Basic and acidic residues" evidence="2">
    <location>
        <begin position="623"/>
        <end position="639"/>
    </location>
</feature>
<evidence type="ECO:0000256" key="1">
    <source>
        <dbReference type="PROSITE-ProRule" id="PRU00325"/>
    </source>
</evidence>
<reference evidence="4" key="1">
    <citation type="submission" date="2020-05" db="EMBL/GenBank/DDBJ databases">
        <title>Mycena genomes resolve the evolution of fungal bioluminescence.</title>
        <authorList>
            <person name="Tsai I.J."/>
        </authorList>
    </citation>
    <scope>NUCLEOTIDE SEQUENCE</scope>
    <source>
        <strain evidence="4">160909Yilan</strain>
    </source>
</reference>
<feature type="region of interest" description="Disordered" evidence="2">
    <location>
        <begin position="549"/>
        <end position="738"/>
    </location>
</feature>
<dbReference type="OrthoDB" id="3262412at2759"/>
<dbReference type="GO" id="GO:0008270">
    <property type="term" value="F:zinc ion binding"/>
    <property type="evidence" value="ECO:0007669"/>
    <property type="project" value="UniProtKB-KW"/>
</dbReference>
<dbReference type="InterPro" id="IPR007527">
    <property type="entry name" value="Znf_SWIM"/>
</dbReference>
<keyword evidence="1" id="KW-0479">Metal-binding</keyword>
<comment type="caution">
    <text evidence="4">The sequence shown here is derived from an EMBL/GenBank/DDBJ whole genome shotgun (WGS) entry which is preliminary data.</text>
</comment>
<dbReference type="EMBL" id="JACAZH010000030">
    <property type="protein sequence ID" value="KAF7340495.1"/>
    <property type="molecule type" value="Genomic_DNA"/>
</dbReference>
<organism evidence="4 5">
    <name type="scientific">Mycena sanguinolenta</name>
    <dbReference type="NCBI Taxonomy" id="230812"/>
    <lineage>
        <taxon>Eukaryota</taxon>
        <taxon>Fungi</taxon>
        <taxon>Dikarya</taxon>
        <taxon>Basidiomycota</taxon>
        <taxon>Agaricomycotina</taxon>
        <taxon>Agaricomycetes</taxon>
        <taxon>Agaricomycetidae</taxon>
        <taxon>Agaricales</taxon>
        <taxon>Marasmiineae</taxon>
        <taxon>Mycenaceae</taxon>
        <taxon>Mycena</taxon>
    </lineage>
</organism>
<feature type="compositionally biased region" description="Low complexity" evidence="2">
    <location>
        <begin position="666"/>
        <end position="687"/>
    </location>
</feature>
<proteinExistence type="predicted"/>
<keyword evidence="5" id="KW-1185">Reference proteome</keyword>
<feature type="domain" description="SWIM-type" evidence="3">
    <location>
        <begin position="907"/>
        <end position="940"/>
    </location>
</feature>
<name>A0A8H7CK42_9AGAR</name>
<feature type="region of interest" description="Disordered" evidence="2">
    <location>
        <begin position="43"/>
        <end position="110"/>
    </location>
</feature>
<accession>A0A8H7CK42</accession>
<sequence>MDTSPEPPIFPPGMKECNKSFCHRLVPTEQNNCDECREINRNAQRRKRAAAKAQATDPTTSRKRRASSVDSAEGRPTARLRTSEDDSPTRGNAEEAIESDDDKRGYGCDDDMDQAVETFEDAESFCEALKDEFKNKKAVDFHGTYPILVDPMVSPRARVEMVAREVWTLSGFRFTIIGNLKAAIIHATGAVRTRIERKKSKASQNPGIRNRDTLGMKRFPCHSKLSISCRVQKDNKDILDITVRVKHAAKHVHYEDVALPAAALALIRDNVEWLTPVAMVTKIQAAFPKATAAQIHRAWTQMSEPFWRFDRDQLVSTKMLLQEHPDDVDIFVLRDIPGGVDALCWGMKKIATPLKGQIVEVGVDATYNTNSRHLELYSIMGEHDGAGFPLSYLFLSTASSIDQGKRTSALTAWAKCVRDAYGITATFAHVDKDMAEIKMLKDVWNAKISLCWWHLRRAVRTRLANSKLETTPYDPHRAHAEFSFIDVAFVPLSQADATEYEGGAPEIVVTPVVPPSQQPVTMTMSNGLRITIPAPGRQALDTVDVNGQARIGAGSGIDSTEKERSSGPTPPPEAMDVDSTAAGCAESSPGKRAGQQNNPVPSDSPRLIPTPAPPTRTLKQVTRGKENENLDTHEDEVRTTSRGRILKPTRNSDAADPAILARAMNARTTGTTAPTAKKTKGKVAGDTDIAAAKSSQAGDASGSMAAKSSAVDNEADTRAATSGSEDDEQEGKRKPTRRTFCPADYRERIVSMMEKHYCAHPLLPGYAHPSAEGIRRWAVLQMYKFCVEAGLREVWAYLWENWYRSSRWELWARSVNAEIPVLKTTMILESHWRRIKHDFLHHFHMPRCDLLAWILIVKLAPTFYRKLDRLLTDTGRYRELSSWRKNFKRTWRRLEKTPITLPVDPGYKTDAKKMICTCPSLAPSRFLLCKHVVQAFEPVPPVFFLEVKRQRTAPFWIHPSLQLTSDAAAPAQASEAAGGETTRVDLAADTALDSEDEDDDGLVDTRPDGDQRTFVEAMDEEIDVILEFAKGLKFQRQFRDQRMLQTLQREGASFLRLARACLGKEKRLRSTRGSTPSTWDKSTGSAMFYRARPAASAE</sequence>